<accession>A0AA45WPM3</accession>
<evidence type="ECO:0000256" key="1">
    <source>
        <dbReference type="SAM" id="Phobius"/>
    </source>
</evidence>
<keyword evidence="3" id="KW-1185">Reference proteome</keyword>
<evidence type="ECO:0008006" key="4">
    <source>
        <dbReference type="Google" id="ProtNLM"/>
    </source>
</evidence>
<dbReference type="InterPro" id="IPR025918">
    <property type="entry name" value="YIEGIA"/>
</dbReference>
<gene>
    <name evidence="2" type="ORF">SAMN06265361_103418</name>
</gene>
<organism evidence="2 3">
    <name type="scientific">Laceyella tengchongensis</name>
    <dbReference type="NCBI Taxonomy" id="574699"/>
    <lineage>
        <taxon>Bacteria</taxon>
        <taxon>Bacillati</taxon>
        <taxon>Bacillota</taxon>
        <taxon>Bacilli</taxon>
        <taxon>Bacillales</taxon>
        <taxon>Thermoactinomycetaceae</taxon>
        <taxon>Laceyella</taxon>
    </lineage>
</organism>
<sequence>MNLSLYTLAVVWGVAAGFVTRIRMLESDYRQYPTYPHGHVIHLALGLIAAALGAVAVPALMQKDYTAITFLTVAAQQFRDVRNMERQMLTNLDELELVPRGKNYIEGIAMVFEGRNYIVIFAAFLTSLSVVIFHHWWVGALVGLAILFLSGFLMSGKVIHDIAEVEVAPIRIEGASLYVQDIYLMNIGLEDNRKRILENGIGILVTPRRASGRVTIGNIGQRQAILHDVSTILGVYRDTGEPALTPLAKRDLKDGRLGILLLPQEKDVERAVEIVKNVPVLESAIRKPSKMPKELRKRWEST</sequence>
<comment type="caution">
    <text evidence="2">The sequence shown here is derived from an EMBL/GenBank/DDBJ whole genome shotgun (WGS) entry which is preliminary data.</text>
</comment>
<dbReference type="AlphaFoldDB" id="A0AA45WPM3"/>
<evidence type="ECO:0000313" key="2">
    <source>
        <dbReference type="EMBL" id="SMP20741.1"/>
    </source>
</evidence>
<feature type="transmembrane region" description="Helical" evidence="1">
    <location>
        <begin position="40"/>
        <end position="61"/>
    </location>
</feature>
<reference evidence="2" key="1">
    <citation type="submission" date="2017-05" db="EMBL/GenBank/DDBJ databases">
        <authorList>
            <person name="Varghese N."/>
            <person name="Submissions S."/>
        </authorList>
    </citation>
    <scope>NUCLEOTIDE SEQUENCE</scope>
    <source>
        <strain evidence="2">DSM 45262</strain>
    </source>
</reference>
<keyword evidence="1" id="KW-0812">Transmembrane</keyword>
<keyword evidence="1" id="KW-1133">Transmembrane helix</keyword>
<protein>
    <recommendedName>
        <fullName evidence="4">YIEGIA protein</fullName>
    </recommendedName>
</protein>
<dbReference type="Pfam" id="PF14045">
    <property type="entry name" value="YIEGIA"/>
    <property type="match status" value="1"/>
</dbReference>
<keyword evidence="1" id="KW-0472">Membrane</keyword>
<proteinExistence type="predicted"/>
<evidence type="ECO:0000313" key="3">
    <source>
        <dbReference type="Proteomes" id="UP001157946"/>
    </source>
</evidence>
<dbReference type="EMBL" id="FXTU01000003">
    <property type="protein sequence ID" value="SMP20741.1"/>
    <property type="molecule type" value="Genomic_DNA"/>
</dbReference>
<dbReference type="Proteomes" id="UP001157946">
    <property type="component" value="Unassembled WGS sequence"/>
</dbReference>
<dbReference type="RefSeq" id="WP_284724290.1">
    <property type="nucleotide sequence ID" value="NZ_FXTU01000003.1"/>
</dbReference>
<name>A0AA45WPM3_9BACL</name>
<feature type="transmembrane region" description="Helical" evidence="1">
    <location>
        <begin position="117"/>
        <end position="134"/>
    </location>
</feature>